<sequence>MSLRTAFGRPFAAVRTRLTTRRSRVVAGVLALVVVVIAVLGVGVAVGDDTATPVRATEQRVDVAAGPGDPARIGIDTTLFVPPGVRGRAPAVLLAHGFGGSKAELRRDAEALARSGYVVLTYSARGFGGSAGQIMLDQPDYEVADARALIDWLAARPEVRLDGPGDPRVGVAGASYGGALSLLTAAYDPRVDAIAPQITWHDLADALLPNAAGGGPAEGVFKKMWAGLFFSSGTSPSAGLAPIDTKTGCGRFDDRVCTIYREVAVSGKSTPQAVDLLRRASPVSVADRIAVPTLLIQGQNDSLFPLDQADRNAAAIARNGAPVEMVWTAGGHDGGRPQSAMVRDRTTAWFDRWLKPSGPAPKAGAPTAAGSFRVTRSGGVDSATREQRLRIADTDHYPGLGGTRQREVALAGPEQTVANPPGGAPTSVSGLPGLGLLAGSGGLGALAAGAGDLGGIAFDLPGQSAFFQSDRVDRNVRITGSPTARVRVSGADDIVLFAKLYDIAPGGASVLPHQLAAPVRVSGAQGGRDVEIRLPAVDHEVDSGHRLRLVLTATDLGFASPNTPTSYRVALAGPLTLPSVPRLHVASTGYAWWTWGLPLIAVAVALALLLTGRRRAAAAAPDPDLTDVPLQIRGLTKRYKGGKLAVDDLSFGVEAGQVLGLLGPNGAGKTTTLRMLMGLILPDGGEIRIFGRVVGPGAPVLSRLGSFVEGPGFLPHLSGRENLSLYWRATGRPHEDAHFDEALEIAGLGEALDRNVRTYSQGMRQRLAIAQAMLGLPDLLVLDEPTNGLDPPQIRAMRDVLIGYAATGRTVVVSSHLLAEVEQTCTHVVVMHRGRLIASGPVGEIVGNGNTLVIGTPVPDLAIATLKDLPGVGSVEPEEGGVLVHLAGARTSALVAELVGAGVAVDRVTARRRLEDAFLTLIGES</sequence>
<dbReference type="GO" id="GO:0016887">
    <property type="term" value="F:ATP hydrolysis activity"/>
    <property type="evidence" value="ECO:0007669"/>
    <property type="project" value="InterPro"/>
</dbReference>
<dbReference type="Proteomes" id="UP000286931">
    <property type="component" value="Unassembled WGS sequence"/>
</dbReference>
<dbReference type="Pfam" id="PF02129">
    <property type="entry name" value="Peptidase_S15"/>
    <property type="match status" value="1"/>
</dbReference>
<dbReference type="SMART" id="SM00939">
    <property type="entry name" value="PepX_C"/>
    <property type="match status" value="1"/>
</dbReference>
<dbReference type="InterPro" id="IPR013736">
    <property type="entry name" value="Xaa-Pro_dipept_C"/>
</dbReference>
<evidence type="ECO:0000313" key="9">
    <source>
        <dbReference type="EMBL" id="GCD99022.1"/>
    </source>
</evidence>
<keyword evidence="3" id="KW-0547">Nucleotide-binding</keyword>
<dbReference type="Pfam" id="PF08530">
    <property type="entry name" value="PepX_C"/>
    <property type="match status" value="1"/>
</dbReference>
<dbReference type="PROSITE" id="PS00211">
    <property type="entry name" value="ABC_TRANSPORTER_1"/>
    <property type="match status" value="1"/>
</dbReference>
<feature type="compositionally biased region" description="Low complexity" evidence="6">
    <location>
        <begin position="356"/>
        <end position="371"/>
    </location>
</feature>
<dbReference type="GO" id="GO:0005524">
    <property type="term" value="F:ATP binding"/>
    <property type="evidence" value="ECO:0007669"/>
    <property type="project" value="UniProtKB-KW"/>
</dbReference>
<evidence type="ECO:0000256" key="7">
    <source>
        <dbReference type="SAM" id="Phobius"/>
    </source>
</evidence>
<keyword evidence="2" id="KW-0813">Transport</keyword>
<evidence type="ECO:0000256" key="4">
    <source>
        <dbReference type="ARBA" id="ARBA00022801"/>
    </source>
</evidence>
<feature type="transmembrane region" description="Helical" evidence="7">
    <location>
        <begin position="590"/>
        <end position="610"/>
    </location>
</feature>
<dbReference type="PANTHER" id="PTHR43335:SF4">
    <property type="entry name" value="ABC TRANSPORTER, ATP-BINDING PROTEIN"/>
    <property type="match status" value="1"/>
</dbReference>
<dbReference type="Pfam" id="PF00005">
    <property type="entry name" value="ABC_tran"/>
    <property type="match status" value="1"/>
</dbReference>
<dbReference type="EMBL" id="BIFH01000030">
    <property type="protein sequence ID" value="GCD99022.1"/>
    <property type="molecule type" value="Genomic_DNA"/>
</dbReference>
<dbReference type="AlphaFoldDB" id="A0A401YWL9"/>
<protein>
    <submittedName>
        <fullName evidence="9">ABC transporter ATP-binding protein</fullName>
    </submittedName>
</protein>
<dbReference type="Gene3D" id="3.40.50.1820">
    <property type="entry name" value="alpha/beta hydrolase"/>
    <property type="match status" value="1"/>
</dbReference>
<evidence type="ECO:0000256" key="6">
    <source>
        <dbReference type="SAM" id="MobiDB-lite"/>
    </source>
</evidence>
<keyword evidence="10" id="KW-1185">Reference proteome</keyword>
<feature type="region of interest" description="Disordered" evidence="6">
    <location>
        <begin position="356"/>
        <end position="380"/>
    </location>
</feature>
<feature type="domain" description="ABC transporter" evidence="8">
    <location>
        <begin position="630"/>
        <end position="858"/>
    </location>
</feature>
<name>A0A401YWL9_9ACTN</name>
<dbReference type="InterPro" id="IPR027417">
    <property type="entry name" value="P-loop_NTPase"/>
</dbReference>
<organism evidence="9 10">
    <name type="scientific">Embleya hyalina</name>
    <dbReference type="NCBI Taxonomy" id="516124"/>
    <lineage>
        <taxon>Bacteria</taxon>
        <taxon>Bacillati</taxon>
        <taxon>Actinomycetota</taxon>
        <taxon>Actinomycetes</taxon>
        <taxon>Kitasatosporales</taxon>
        <taxon>Streptomycetaceae</taxon>
        <taxon>Embleya</taxon>
    </lineage>
</organism>
<proteinExistence type="inferred from homology"/>
<keyword evidence="7" id="KW-0812">Transmembrane</keyword>
<evidence type="ECO:0000256" key="5">
    <source>
        <dbReference type="ARBA" id="ARBA00022840"/>
    </source>
</evidence>
<dbReference type="SUPFAM" id="SSF52540">
    <property type="entry name" value="P-loop containing nucleoside triphosphate hydrolases"/>
    <property type="match status" value="1"/>
</dbReference>
<dbReference type="CDD" id="cd03268">
    <property type="entry name" value="ABC_BcrA_bacitracin_resist"/>
    <property type="match status" value="1"/>
</dbReference>
<comment type="similarity">
    <text evidence="1">Belongs to the ABC transporter superfamily.</text>
</comment>
<dbReference type="RefSeq" id="WP_246127051.1">
    <property type="nucleotide sequence ID" value="NZ_BIFH01000030.1"/>
</dbReference>
<dbReference type="SUPFAM" id="SSF49785">
    <property type="entry name" value="Galactose-binding domain-like"/>
    <property type="match status" value="1"/>
</dbReference>
<dbReference type="InterPro" id="IPR003439">
    <property type="entry name" value="ABC_transporter-like_ATP-bd"/>
</dbReference>
<dbReference type="InterPro" id="IPR029058">
    <property type="entry name" value="AB_hydrolase_fold"/>
</dbReference>
<evidence type="ECO:0000256" key="2">
    <source>
        <dbReference type="ARBA" id="ARBA00022448"/>
    </source>
</evidence>
<dbReference type="InterPro" id="IPR000383">
    <property type="entry name" value="Xaa-Pro-like_dom"/>
</dbReference>
<keyword evidence="5 9" id="KW-0067">ATP-binding</keyword>
<dbReference type="Gene3D" id="2.60.120.260">
    <property type="entry name" value="Galactose-binding domain-like"/>
    <property type="match status" value="1"/>
</dbReference>
<dbReference type="Gene3D" id="3.40.50.300">
    <property type="entry name" value="P-loop containing nucleotide triphosphate hydrolases"/>
    <property type="match status" value="1"/>
</dbReference>
<dbReference type="InterPro" id="IPR003593">
    <property type="entry name" value="AAA+_ATPase"/>
</dbReference>
<dbReference type="InterPro" id="IPR017871">
    <property type="entry name" value="ABC_transporter-like_CS"/>
</dbReference>
<evidence type="ECO:0000256" key="3">
    <source>
        <dbReference type="ARBA" id="ARBA00022741"/>
    </source>
</evidence>
<dbReference type="SUPFAM" id="SSF53474">
    <property type="entry name" value="alpha/beta-Hydrolases"/>
    <property type="match status" value="1"/>
</dbReference>
<reference evidence="9 10" key="1">
    <citation type="submission" date="2018-12" db="EMBL/GenBank/DDBJ databases">
        <title>Draft genome sequence of Embleya hyalina NBRC 13850T.</title>
        <authorList>
            <person name="Komaki H."/>
            <person name="Hosoyama A."/>
            <person name="Kimura A."/>
            <person name="Ichikawa N."/>
            <person name="Tamura T."/>
        </authorList>
    </citation>
    <scope>NUCLEOTIDE SEQUENCE [LARGE SCALE GENOMIC DNA]</scope>
    <source>
        <strain evidence="9 10">NBRC 13850</strain>
    </source>
</reference>
<evidence type="ECO:0000259" key="8">
    <source>
        <dbReference type="PROSITE" id="PS50893"/>
    </source>
</evidence>
<keyword evidence="7" id="KW-1133">Transmembrane helix</keyword>
<gene>
    <name evidence="9" type="ORF">EHYA_06734</name>
</gene>
<dbReference type="PANTHER" id="PTHR43335">
    <property type="entry name" value="ABC TRANSPORTER, ATP-BINDING PROTEIN"/>
    <property type="match status" value="1"/>
</dbReference>
<keyword evidence="7" id="KW-0472">Membrane</keyword>
<keyword evidence="4" id="KW-0378">Hydrolase</keyword>
<dbReference type="GO" id="GO:0008239">
    <property type="term" value="F:dipeptidyl-peptidase activity"/>
    <property type="evidence" value="ECO:0007669"/>
    <property type="project" value="InterPro"/>
</dbReference>
<evidence type="ECO:0000256" key="1">
    <source>
        <dbReference type="ARBA" id="ARBA00005417"/>
    </source>
</evidence>
<accession>A0A401YWL9</accession>
<dbReference type="SMART" id="SM00382">
    <property type="entry name" value="AAA"/>
    <property type="match status" value="1"/>
</dbReference>
<dbReference type="PROSITE" id="PS50893">
    <property type="entry name" value="ABC_TRANSPORTER_2"/>
    <property type="match status" value="1"/>
</dbReference>
<evidence type="ECO:0000313" key="10">
    <source>
        <dbReference type="Proteomes" id="UP000286931"/>
    </source>
</evidence>
<comment type="caution">
    <text evidence="9">The sequence shown here is derived from an EMBL/GenBank/DDBJ whole genome shotgun (WGS) entry which is preliminary data.</text>
</comment>
<dbReference type="InterPro" id="IPR008979">
    <property type="entry name" value="Galactose-bd-like_sf"/>
</dbReference>
<feature type="transmembrane region" description="Helical" evidence="7">
    <location>
        <begin position="25"/>
        <end position="46"/>
    </location>
</feature>